<feature type="domain" description="Elongation factor SelB fourth winged-helix" evidence="5">
    <location>
        <begin position="427"/>
        <end position="473"/>
    </location>
</feature>
<dbReference type="PANTHER" id="PTHR43721:SF11">
    <property type="entry name" value="SELENOCYSTEINE-SPECIFIC ELONGATION FACTOR"/>
    <property type="match status" value="1"/>
</dbReference>
<dbReference type="InterPro" id="IPR004161">
    <property type="entry name" value="EFTu-like_2"/>
</dbReference>
<dbReference type="GO" id="GO:0003746">
    <property type="term" value="F:translation elongation factor activity"/>
    <property type="evidence" value="ECO:0007669"/>
    <property type="project" value="InterPro"/>
</dbReference>
<keyword evidence="2" id="KW-0342">GTP-binding</keyword>
<evidence type="ECO:0000256" key="1">
    <source>
        <dbReference type="ARBA" id="ARBA00022741"/>
    </source>
</evidence>
<evidence type="ECO:0000313" key="8">
    <source>
        <dbReference type="Proteomes" id="UP000179034"/>
    </source>
</evidence>
<feature type="non-terminal residue" evidence="7">
    <location>
        <position position="1"/>
    </location>
</feature>
<dbReference type="AlphaFoldDB" id="A0A1F5YCZ2"/>
<dbReference type="Pfam" id="PF03144">
    <property type="entry name" value="GTP_EFTU_D2"/>
    <property type="match status" value="1"/>
</dbReference>
<dbReference type="InterPro" id="IPR057335">
    <property type="entry name" value="Beta-barrel_SelB"/>
</dbReference>
<feature type="domain" description="Translation elongation factor EFTu-like" evidence="3">
    <location>
        <begin position="37"/>
        <end position="102"/>
    </location>
</feature>
<accession>A0A1F5YCZ2</accession>
<dbReference type="InterPro" id="IPR015190">
    <property type="entry name" value="Elong_fac_SelB-wing-hlx_typ-2"/>
</dbReference>
<dbReference type="InterPro" id="IPR009001">
    <property type="entry name" value="Transl_elong_EF1A/Init_IF2_C"/>
</dbReference>
<dbReference type="Gene3D" id="1.10.10.10">
    <property type="entry name" value="Winged helix-like DNA-binding domain superfamily/Winged helix DNA-binding domain"/>
    <property type="match status" value="1"/>
</dbReference>
<name>A0A1F5YCZ2_9BACT</name>
<sequence length="475" mass="52796">EELKTAILKIARKAGARSPEDLFRLPVDRVFTIKGMGTVVTGTIWSGSIELDDTVTILPVNRSVRVKGIQVHSEDKNRASAGSRVAMALSGISREEIERGSTALGTDDWFPSMMVDVFVTYLSRNTRPLESRTRIRFHLATQEVMGRVVLLEKKRLAEGDSGYAQIRLEKPVVTRRGDHFVVRSYSPVTTIGGGIILVPFAPKHLAADRRGLEFLETVRSGKTHEIIESVVREAGYRGYPGRRLPVDTGVGPGITGTTLEGLMRRGVILDYKGKLFHRAIAEEMRGKVLSGLETYHRENPLQRGVKREELRYRIQGVFSGDLLDGVLARLMEEGVVEVAEGEVKLASHRIVLRDSMGEMAETLLTLLSREPLSPPDLGKLSAAMGLGKGKVLELLSALQKIGRVVKVEESIWIVAEGMEMAGHRVEEYLRKNGKGSASELREFLNVSRKYAIPILEHLDRMGVTYRKGDYRYLKG</sequence>
<dbReference type="GO" id="GO:0005737">
    <property type="term" value="C:cytoplasm"/>
    <property type="evidence" value="ECO:0007669"/>
    <property type="project" value="InterPro"/>
</dbReference>
<dbReference type="InterPro" id="IPR036390">
    <property type="entry name" value="WH_DNA-bd_sf"/>
</dbReference>
<dbReference type="Pfam" id="PF09106">
    <property type="entry name" value="WHD_2nd_SelB"/>
    <property type="match status" value="1"/>
</dbReference>
<proteinExistence type="predicted"/>
<dbReference type="Gene3D" id="2.40.30.10">
    <property type="entry name" value="Translation factors"/>
    <property type="match status" value="2"/>
</dbReference>
<evidence type="ECO:0000259" key="4">
    <source>
        <dbReference type="Pfam" id="PF09106"/>
    </source>
</evidence>
<dbReference type="PANTHER" id="PTHR43721">
    <property type="entry name" value="ELONGATION FACTOR TU-RELATED"/>
    <property type="match status" value="1"/>
</dbReference>
<evidence type="ECO:0008006" key="9">
    <source>
        <dbReference type="Google" id="ProtNLM"/>
    </source>
</evidence>
<feature type="domain" description="Selenocysteine-specific elongation factor beta-barrel" evidence="6">
    <location>
        <begin position="121"/>
        <end position="203"/>
    </location>
</feature>
<dbReference type="InterPro" id="IPR015191">
    <property type="entry name" value="SelB_WHD4"/>
</dbReference>
<dbReference type="GO" id="GO:0003723">
    <property type="term" value="F:RNA binding"/>
    <property type="evidence" value="ECO:0007669"/>
    <property type="project" value="InterPro"/>
</dbReference>
<dbReference type="SUPFAM" id="SSF50465">
    <property type="entry name" value="EF-Tu/eEF-1alpha/eIF2-gamma C-terminal domain"/>
    <property type="match status" value="1"/>
</dbReference>
<protein>
    <recommendedName>
        <fullName evidence="9">Translation elongation factor SelB winged helix type 3 domain-containing protein</fullName>
    </recommendedName>
</protein>
<comment type="caution">
    <text evidence="7">The sequence shown here is derived from an EMBL/GenBank/DDBJ whole genome shotgun (WGS) entry which is preliminary data.</text>
</comment>
<dbReference type="CDD" id="cd15491">
    <property type="entry name" value="selB_III"/>
    <property type="match status" value="1"/>
</dbReference>
<dbReference type="Pfam" id="PF09107">
    <property type="entry name" value="WHD_3rd_SelB"/>
    <property type="match status" value="1"/>
</dbReference>
<keyword evidence="1" id="KW-0547">Nucleotide-binding</keyword>
<dbReference type="GO" id="GO:0005525">
    <property type="term" value="F:GTP binding"/>
    <property type="evidence" value="ECO:0007669"/>
    <property type="project" value="UniProtKB-KW"/>
</dbReference>
<dbReference type="GO" id="GO:0001514">
    <property type="term" value="P:selenocysteine incorporation"/>
    <property type="evidence" value="ECO:0007669"/>
    <property type="project" value="InterPro"/>
</dbReference>
<dbReference type="SUPFAM" id="SSF46785">
    <property type="entry name" value="Winged helix' DNA-binding domain"/>
    <property type="match status" value="2"/>
</dbReference>
<dbReference type="Gene3D" id="1.10.10.2770">
    <property type="match status" value="1"/>
</dbReference>
<dbReference type="InterPro" id="IPR009000">
    <property type="entry name" value="Transl_B-barrel_sf"/>
</dbReference>
<dbReference type="InterPro" id="IPR050055">
    <property type="entry name" value="EF-Tu_GTPase"/>
</dbReference>
<reference evidence="7 8" key="1">
    <citation type="journal article" date="2016" name="Nat. Commun.">
        <title>Thousands of microbial genomes shed light on interconnected biogeochemical processes in an aquifer system.</title>
        <authorList>
            <person name="Anantharaman K."/>
            <person name="Brown C.T."/>
            <person name="Hug L.A."/>
            <person name="Sharon I."/>
            <person name="Castelle C.J."/>
            <person name="Probst A.J."/>
            <person name="Thomas B.C."/>
            <person name="Singh A."/>
            <person name="Wilkins M.J."/>
            <person name="Karaoz U."/>
            <person name="Brodie E.L."/>
            <person name="Williams K.H."/>
            <person name="Hubbard S.S."/>
            <person name="Banfield J.F."/>
        </authorList>
    </citation>
    <scope>NUCLEOTIDE SEQUENCE [LARGE SCALE GENOMIC DNA]</scope>
</reference>
<gene>
    <name evidence="7" type="ORF">A2Z06_03125</name>
</gene>
<evidence type="ECO:0000256" key="2">
    <source>
        <dbReference type="ARBA" id="ARBA00023134"/>
    </source>
</evidence>
<evidence type="ECO:0000259" key="5">
    <source>
        <dbReference type="Pfam" id="PF09107"/>
    </source>
</evidence>
<dbReference type="CDD" id="cd03696">
    <property type="entry name" value="SelB_II"/>
    <property type="match status" value="1"/>
</dbReference>
<evidence type="ECO:0000313" key="7">
    <source>
        <dbReference type="EMBL" id="OGF97836.1"/>
    </source>
</evidence>
<dbReference type="Pfam" id="PF25461">
    <property type="entry name" value="Beta-barrel_SelB"/>
    <property type="match status" value="1"/>
</dbReference>
<dbReference type="SUPFAM" id="SSF50447">
    <property type="entry name" value="Translation proteins"/>
    <property type="match status" value="1"/>
</dbReference>
<dbReference type="InterPro" id="IPR036388">
    <property type="entry name" value="WH-like_DNA-bd_sf"/>
</dbReference>
<evidence type="ECO:0000259" key="6">
    <source>
        <dbReference type="Pfam" id="PF25461"/>
    </source>
</evidence>
<feature type="domain" description="Translation elongation factor SelB winged helix type 2" evidence="4">
    <location>
        <begin position="290"/>
        <end position="345"/>
    </location>
</feature>
<organism evidence="7 8">
    <name type="scientific">Candidatus Glassbacteria bacterium RBG_16_58_8</name>
    <dbReference type="NCBI Taxonomy" id="1817866"/>
    <lineage>
        <taxon>Bacteria</taxon>
        <taxon>Candidatus Glassiibacteriota</taxon>
    </lineage>
</organism>
<dbReference type="Proteomes" id="UP000179034">
    <property type="component" value="Unassembled WGS sequence"/>
</dbReference>
<evidence type="ECO:0000259" key="3">
    <source>
        <dbReference type="Pfam" id="PF03144"/>
    </source>
</evidence>
<dbReference type="EMBL" id="MFIW01000047">
    <property type="protein sequence ID" value="OGF97836.1"/>
    <property type="molecule type" value="Genomic_DNA"/>
</dbReference>